<protein>
    <submittedName>
        <fullName evidence="2">PTS mannose transporter subunit IID</fullName>
    </submittedName>
</protein>
<feature type="transmembrane region" description="Helical" evidence="1">
    <location>
        <begin position="295"/>
        <end position="311"/>
    </location>
</feature>
<dbReference type="GO" id="GO:0005886">
    <property type="term" value="C:plasma membrane"/>
    <property type="evidence" value="ECO:0007669"/>
    <property type="project" value="TreeGrafter"/>
</dbReference>
<feature type="transmembrane region" description="Helical" evidence="1">
    <location>
        <begin position="185"/>
        <end position="203"/>
    </location>
</feature>
<organism evidence="2 3">
    <name type="scientific">Vagococcus acidifermentans</name>
    <dbReference type="NCBI Taxonomy" id="564710"/>
    <lineage>
        <taxon>Bacteria</taxon>
        <taxon>Bacillati</taxon>
        <taxon>Bacillota</taxon>
        <taxon>Bacilli</taxon>
        <taxon>Lactobacillales</taxon>
        <taxon>Enterococcaceae</taxon>
        <taxon>Vagococcus</taxon>
    </lineage>
</organism>
<dbReference type="Pfam" id="PF03613">
    <property type="entry name" value="EIID-AGA"/>
    <property type="match status" value="1"/>
</dbReference>
<gene>
    <name evidence="2" type="ORF">CBF27_01945</name>
</gene>
<evidence type="ECO:0000313" key="2">
    <source>
        <dbReference type="EMBL" id="RSU14762.1"/>
    </source>
</evidence>
<proteinExistence type="predicted"/>
<dbReference type="AlphaFoldDB" id="A0A430B3I8"/>
<evidence type="ECO:0000256" key="1">
    <source>
        <dbReference type="SAM" id="Phobius"/>
    </source>
</evidence>
<dbReference type="PANTHER" id="PTHR32502:SF23">
    <property type="entry name" value="TRANSPORT PROTEIN, PTS SYSTEM"/>
    <property type="match status" value="1"/>
</dbReference>
<dbReference type="EMBL" id="NGKC01000001">
    <property type="protein sequence ID" value="RSU14762.1"/>
    <property type="molecule type" value="Genomic_DNA"/>
</dbReference>
<comment type="caution">
    <text evidence="2">The sequence shown here is derived from an EMBL/GenBank/DDBJ whole genome shotgun (WGS) entry which is preliminary data.</text>
</comment>
<dbReference type="Proteomes" id="UP000286773">
    <property type="component" value="Unassembled WGS sequence"/>
</dbReference>
<dbReference type="GO" id="GO:0009401">
    <property type="term" value="P:phosphoenolpyruvate-dependent sugar phosphotransferase system"/>
    <property type="evidence" value="ECO:0007669"/>
    <property type="project" value="InterPro"/>
</dbReference>
<sequence>MAYSIPEHYHDLQPAEQLDDKTLNKMVWRSLFLQASFNYERMQSAGWLYGILPGLKKIHKDKDDLAASMSHNMEFFNTHPFLVTFVMGIVLSLEQNKADIATIRAVRVAAMGPLGGIGDALFWFTLVPITAGITANMAISGSVAAPFIFLLVFNVAQFAIRFFLMRWSYKLGTNAISLLTENAKEFTRAASILGVFVVGALVATTNAGGGTRLNINIPNGTTNEARQITTIVPSEDAVSKYDEFLYKKDLDGQLTDELQEGASVSELASGEYEVVFNQNEEKDVFINIQEILDGIMPQLLPMIITLVLFFFMSKYSWTPLKCIGFIMIIGILGSGLGFWPSIWP</sequence>
<feature type="transmembrane region" description="Helical" evidence="1">
    <location>
        <begin position="323"/>
        <end position="342"/>
    </location>
</feature>
<keyword evidence="1" id="KW-0472">Membrane</keyword>
<reference evidence="2 3" key="1">
    <citation type="submission" date="2017-05" db="EMBL/GenBank/DDBJ databases">
        <title>Vagococcus spp. assemblies.</title>
        <authorList>
            <person name="Gulvik C.A."/>
        </authorList>
    </citation>
    <scope>NUCLEOTIDE SEQUENCE [LARGE SCALE GENOMIC DNA]</scope>
    <source>
        <strain evidence="2 3">LMG 24798</strain>
    </source>
</reference>
<keyword evidence="1" id="KW-0812">Transmembrane</keyword>
<keyword evidence="3" id="KW-1185">Reference proteome</keyword>
<feature type="transmembrane region" description="Helical" evidence="1">
    <location>
        <begin position="105"/>
        <end position="124"/>
    </location>
</feature>
<dbReference type="PANTHER" id="PTHR32502">
    <property type="entry name" value="N-ACETYLGALACTOSAMINE PERMEASE II COMPONENT-RELATED"/>
    <property type="match status" value="1"/>
</dbReference>
<dbReference type="InterPro" id="IPR004704">
    <property type="entry name" value="PTS_IID_man"/>
</dbReference>
<feature type="transmembrane region" description="Helical" evidence="1">
    <location>
        <begin position="144"/>
        <end position="164"/>
    </location>
</feature>
<name>A0A430B3I8_9ENTE</name>
<feature type="transmembrane region" description="Helical" evidence="1">
    <location>
        <begin position="75"/>
        <end position="93"/>
    </location>
</feature>
<keyword evidence="1" id="KW-1133">Transmembrane helix</keyword>
<dbReference type="InterPro" id="IPR050303">
    <property type="entry name" value="GatZ_KbaZ_carbometab"/>
</dbReference>
<accession>A0A430B3I8</accession>
<evidence type="ECO:0000313" key="3">
    <source>
        <dbReference type="Proteomes" id="UP000286773"/>
    </source>
</evidence>
<dbReference type="PROSITE" id="PS51108">
    <property type="entry name" value="PTS_EIID"/>
    <property type="match status" value="1"/>
</dbReference>
<dbReference type="RefSeq" id="WP_126811834.1">
    <property type="nucleotide sequence ID" value="NZ_NGKC01000001.1"/>
</dbReference>
<dbReference type="OrthoDB" id="9795582at2"/>